<gene>
    <name evidence="10" type="primary">atpC</name>
    <name evidence="13" type="ORF">NJQ99_09795</name>
</gene>
<evidence type="ECO:0000256" key="6">
    <source>
        <dbReference type="ARBA" id="ARBA00023065"/>
    </source>
</evidence>
<dbReference type="Gene3D" id="2.60.15.10">
    <property type="entry name" value="F0F1 ATP synthase delta/epsilon subunit, N-terminal"/>
    <property type="match status" value="1"/>
</dbReference>
<dbReference type="SUPFAM" id="SSF51344">
    <property type="entry name" value="Epsilon subunit of F1F0-ATP synthase N-terminal domain"/>
    <property type="match status" value="1"/>
</dbReference>
<dbReference type="PANTHER" id="PTHR13822">
    <property type="entry name" value="ATP SYNTHASE DELTA/EPSILON CHAIN"/>
    <property type="match status" value="1"/>
</dbReference>
<dbReference type="AlphaFoldDB" id="A0A9J6PFX4"/>
<sequence length="132" mass="14270">MADKLQFDLVSPERQLMSQAVDMVVVPGADGEFGVLAHHAPVMSTIRPGFLRVHDGAGAPKRIFVRGGFAEVTPDGLTVLAEHAVAEEDIDRAAIEQSLKDAREDVADAKTDEARQVAQQRVDDLQQVLDAL</sequence>
<dbReference type="Proteomes" id="UP001055804">
    <property type="component" value="Unassembled WGS sequence"/>
</dbReference>
<dbReference type="InterPro" id="IPR001469">
    <property type="entry name" value="ATP_synth_F1_dsu/esu"/>
</dbReference>
<evidence type="ECO:0000256" key="11">
    <source>
        <dbReference type="RuleBase" id="RU003656"/>
    </source>
</evidence>
<dbReference type="GO" id="GO:0045259">
    <property type="term" value="C:proton-transporting ATP synthase complex"/>
    <property type="evidence" value="ECO:0007669"/>
    <property type="project" value="UniProtKB-KW"/>
</dbReference>
<evidence type="ECO:0000256" key="8">
    <source>
        <dbReference type="ARBA" id="ARBA00023196"/>
    </source>
</evidence>
<evidence type="ECO:0000256" key="3">
    <source>
        <dbReference type="ARBA" id="ARBA00005712"/>
    </source>
</evidence>
<dbReference type="GO" id="GO:0046933">
    <property type="term" value="F:proton-transporting ATP synthase activity, rotational mechanism"/>
    <property type="evidence" value="ECO:0007669"/>
    <property type="project" value="UniProtKB-UniRule"/>
</dbReference>
<dbReference type="GO" id="GO:0012505">
    <property type="term" value="C:endomembrane system"/>
    <property type="evidence" value="ECO:0007669"/>
    <property type="project" value="UniProtKB-SubCell"/>
</dbReference>
<dbReference type="NCBIfam" id="NF001851">
    <property type="entry name" value="PRK00571.2-4"/>
    <property type="match status" value="1"/>
</dbReference>
<evidence type="ECO:0000256" key="7">
    <source>
        <dbReference type="ARBA" id="ARBA00023136"/>
    </source>
</evidence>
<dbReference type="PANTHER" id="PTHR13822:SF10">
    <property type="entry name" value="ATP SYNTHASE EPSILON CHAIN, CHLOROPLASTIC"/>
    <property type="match status" value="1"/>
</dbReference>
<evidence type="ECO:0000256" key="10">
    <source>
        <dbReference type="HAMAP-Rule" id="MF_00530"/>
    </source>
</evidence>
<evidence type="ECO:0000259" key="12">
    <source>
        <dbReference type="Pfam" id="PF02823"/>
    </source>
</evidence>
<feature type="domain" description="ATP synthase F1 complex delta/epsilon subunit N-terminal" evidence="12">
    <location>
        <begin position="5"/>
        <end position="84"/>
    </location>
</feature>
<dbReference type="HAMAP" id="MF_00530">
    <property type="entry name" value="ATP_synth_epsil_bac"/>
    <property type="match status" value="1"/>
</dbReference>
<evidence type="ECO:0000313" key="14">
    <source>
        <dbReference type="Proteomes" id="UP001055804"/>
    </source>
</evidence>
<comment type="function">
    <text evidence="1 10">Produces ATP from ADP in the presence of a proton gradient across the membrane.</text>
</comment>
<evidence type="ECO:0000256" key="5">
    <source>
        <dbReference type="ARBA" id="ARBA00022781"/>
    </source>
</evidence>
<protein>
    <recommendedName>
        <fullName evidence="10">ATP synthase epsilon chain</fullName>
    </recommendedName>
    <alternativeName>
        <fullName evidence="10">ATP synthase F1 sector epsilon subunit</fullName>
    </alternativeName>
    <alternativeName>
        <fullName evidence="10">F-ATPase epsilon subunit</fullName>
    </alternativeName>
</protein>
<keyword evidence="6 10" id="KW-0406">Ion transport</keyword>
<dbReference type="NCBIfam" id="NF009983">
    <property type="entry name" value="PRK13449.1"/>
    <property type="match status" value="1"/>
</dbReference>
<comment type="caution">
    <text evidence="13">The sequence shown here is derived from an EMBL/GenBank/DDBJ whole genome shotgun (WGS) entry which is preliminary data.</text>
</comment>
<evidence type="ECO:0000256" key="2">
    <source>
        <dbReference type="ARBA" id="ARBA00004184"/>
    </source>
</evidence>
<dbReference type="GO" id="GO:0005524">
    <property type="term" value="F:ATP binding"/>
    <property type="evidence" value="ECO:0007669"/>
    <property type="project" value="UniProtKB-UniRule"/>
</dbReference>
<accession>A0A9J6PFX4</accession>
<dbReference type="InterPro" id="IPR036771">
    <property type="entry name" value="ATPsynth_dsu/esu_N"/>
</dbReference>
<keyword evidence="5 10" id="KW-0375">Hydrogen ion transport</keyword>
<dbReference type="Pfam" id="PF02823">
    <property type="entry name" value="ATP-synt_DE_N"/>
    <property type="match status" value="1"/>
</dbReference>
<name>A0A9J6PFX4_9PROT</name>
<organism evidence="13 14">
    <name type="scientific">Futiania mangrovi</name>
    <dbReference type="NCBI Taxonomy" id="2959716"/>
    <lineage>
        <taxon>Bacteria</taxon>
        <taxon>Pseudomonadati</taxon>
        <taxon>Pseudomonadota</taxon>
        <taxon>Alphaproteobacteria</taxon>
        <taxon>Futianiales</taxon>
        <taxon>Futianiaceae</taxon>
        <taxon>Futiania</taxon>
    </lineage>
</organism>
<comment type="subunit">
    <text evidence="10 11">F-type ATPases have 2 components, CF(1) - the catalytic core - and CF(0) - the membrane proton channel. CF(1) has five subunits: alpha(3), beta(3), gamma(1), delta(1), epsilon(1). CF(0) has three main subunits: a, b and c.</text>
</comment>
<reference evidence="13" key="1">
    <citation type="submission" date="2022-06" db="EMBL/GenBank/DDBJ databases">
        <title>Isolation and Genomics of Futiania mangrovii gen. nov., sp. nov., a Rare and Metabolically-versatile member in the Class Alphaproteobacteria.</title>
        <authorList>
            <person name="Liu L."/>
            <person name="Huang W.-C."/>
            <person name="Pan J."/>
            <person name="Li J."/>
            <person name="Huang Y."/>
            <person name="Du H."/>
            <person name="Liu Y."/>
            <person name="Li M."/>
        </authorList>
    </citation>
    <scope>NUCLEOTIDE SEQUENCE</scope>
    <source>
        <strain evidence="13">FT118</strain>
    </source>
</reference>
<evidence type="ECO:0000256" key="4">
    <source>
        <dbReference type="ARBA" id="ARBA00022448"/>
    </source>
</evidence>
<dbReference type="NCBIfam" id="TIGR01216">
    <property type="entry name" value="ATP_synt_epsi"/>
    <property type="match status" value="1"/>
</dbReference>
<keyword evidence="7 10" id="KW-0472">Membrane</keyword>
<evidence type="ECO:0000256" key="1">
    <source>
        <dbReference type="ARBA" id="ARBA00003543"/>
    </source>
</evidence>
<proteinExistence type="inferred from homology"/>
<keyword evidence="8 10" id="KW-0139">CF(1)</keyword>
<keyword evidence="4 10" id="KW-0813">Transport</keyword>
<comment type="subcellular location">
    <subcellularLocation>
        <location evidence="10">Cell membrane</location>
        <topology evidence="10">Peripheral membrane protein</topology>
    </subcellularLocation>
    <subcellularLocation>
        <location evidence="2">Endomembrane system</location>
        <topology evidence="2">Peripheral membrane protein</topology>
    </subcellularLocation>
</comment>
<keyword evidence="14" id="KW-1185">Reference proteome</keyword>
<dbReference type="GO" id="GO:0005886">
    <property type="term" value="C:plasma membrane"/>
    <property type="evidence" value="ECO:0007669"/>
    <property type="project" value="UniProtKB-SubCell"/>
</dbReference>
<keyword evidence="9 10" id="KW-0066">ATP synthesis</keyword>
<keyword evidence="10" id="KW-1003">Cell membrane</keyword>
<evidence type="ECO:0000256" key="9">
    <source>
        <dbReference type="ARBA" id="ARBA00023310"/>
    </source>
</evidence>
<dbReference type="RefSeq" id="WP_269332650.1">
    <property type="nucleotide sequence ID" value="NZ_JAMZFT010000002.1"/>
</dbReference>
<dbReference type="EMBL" id="JAMZFT010000002">
    <property type="protein sequence ID" value="MCP1336699.1"/>
    <property type="molecule type" value="Genomic_DNA"/>
</dbReference>
<dbReference type="InterPro" id="IPR020546">
    <property type="entry name" value="ATP_synth_F1_dsu/esu_N"/>
</dbReference>
<comment type="similarity">
    <text evidence="3 10 11">Belongs to the ATPase epsilon chain family.</text>
</comment>
<dbReference type="CDD" id="cd12152">
    <property type="entry name" value="F1-ATPase_delta"/>
    <property type="match status" value="1"/>
</dbReference>
<evidence type="ECO:0000313" key="13">
    <source>
        <dbReference type="EMBL" id="MCP1336699.1"/>
    </source>
</evidence>